<keyword evidence="2" id="KW-1185">Reference proteome</keyword>
<evidence type="ECO:0000313" key="1">
    <source>
        <dbReference type="EMBL" id="KAI5653452.1"/>
    </source>
</evidence>
<dbReference type="EMBL" id="CM044707">
    <property type="protein sequence ID" value="KAI5653452.1"/>
    <property type="molecule type" value="Genomic_DNA"/>
</dbReference>
<dbReference type="Proteomes" id="UP001060085">
    <property type="component" value="Linkage Group LG07"/>
</dbReference>
<protein>
    <submittedName>
        <fullName evidence="1">Uncharacterized protein</fullName>
    </submittedName>
</protein>
<reference evidence="2" key="1">
    <citation type="journal article" date="2023" name="Nat. Plants">
        <title>Single-cell RNA sequencing provides a high-resolution roadmap for understanding the multicellular compartmentation of specialized metabolism.</title>
        <authorList>
            <person name="Sun S."/>
            <person name="Shen X."/>
            <person name="Li Y."/>
            <person name="Li Y."/>
            <person name="Wang S."/>
            <person name="Li R."/>
            <person name="Zhang H."/>
            <person name="Shen G."/>
            <person name="Guo B."/>
            <person name="Wei J."/>
            <person name="Xu J."/>
            <person name="St-Pierre B."/>
            <person name="Chen S."/>
            <person name="Sun C."/>
        </authorList>
    </citation>
    <scope>NUCLEOTIDE SEQUENCE [LARGE SCALE GENOMIC DNA]</scope>
</reference>
<sequence length="145" mass="17209">MRNNQWRYGRFSSHARSYDIILMIAMRAIDLELEMFIMIHLVKVFQEMMLEMEEIIRRSPQTLGTISRPVSYNNLKLPLLCGSFGPYEYEALEQKVKSLFDSHCVREKEKFNWYENLLLMRSMSCGIVNVKIEEGWELNQSRFGA</sequence>
<proteinExistence type="predicted"/>
<evidence type="ECO:0000313" key="2">
    <source>
        <dbReference type="Proteomes" id="UP001060085"/>
    </source>
</evidence>
<gene>
    <name evidence="1" type="ORF">M9H77_30639</name>
</gene>
<name>A0ACB9ZZ47_CATRO</name>
<organism evidence="1 2">
    <name type="scientific">Catharanthus roseus</name>
    <name type="common">Madagascar periwinkle</name>
    <name type="synonym">Vinca rosea</name>
    <dbReference type="NCBI Taxonomy" id="4058"/>
    <lineage>
        <taxon>Eukaryota</taxon>
        <taxon>Viridiplantae</taxon>
        <taxon>Streptophyta</taxon>
        <taxon>Embryophyta</taxon>
        <taxon>Tracheophyta</taxon>
        <taxon>Spermatophyta</taxon>
        <taxon>Magnoliopsida</taxon>
        <taxon>eudicotyledons</taxon>
        <taxon>Gunneridae</taxon>
        <taxon>Pentapetalae</taxon>
        <taxon>asterids</taxon>
        <taxon>lamiids</taxon>
        <taxon>Gentianales</taxon>
        <taxon>Apocynaceae</taxon>
        <taxon>Rauvolfioideae</taxon>
        <taxon>Vinceae</taxon>
        <taxon>Catharanthinae</taxon>
        <taxon>Catharanthus</taxon>
    </lineage>
</organism>
<accession>A0ACB9ZZ47</accession>
<comment type="caution">
    <text evidence="1">The sequence shown here is derived from an EMBL/GenBank/DDBJ whole genome shotgun (WGS) entry which is preliminary data.</text>
</comment>